<keyword evidence="2" id="KW-0479">Metal-binding</keyword>
<evidence type="ECO:0000256" key="3">
    <source>
        <dbReference type="ARBA" id="ARBA00022801"/>
    </source>
</evidence>
<dbReference type="PANTHER" id="PTHR46233">
    <property type="entry name" value="HYDROXYACYLGLUTATHIONE HYDROLASE GLOC"/>
    <property type="match status" value="1"/>
</dbReference>
<organism evidence="6 7">
    <name type="scientific">Candidatus Shapirobacteria bacterium CG08_land_8_20_14_0_20_39_18</name>
    <dbReference type="NCBI Taxonomy" id="1974883"/>
    <lineage>
        <taxon>Bacteria</taxon>
        <taxon>Candidatus Shapironibacteriota</taxon>
    </lineage>
</organism>
<proteinExistence type="predicted"/>
<comment type="caution">
    <text evidence="6">The sequence shown here is derived from an EMBL/GenBank/DDBJ whole genome shotgun (WGS) entry which is preliminary data.</text>
</comment>
<dbReference type="InterPro" id="IPR051453">
    <property type="entry name" value="MBL_Glyoxalase_II"/>
</dbReference>
<evidence type="ECO:0000259" key="5">
    <source>
        <dbReference type="SMART" id="SM00849"/>
    </source>
</evidence>
<keyword evidence="4" id="KW-0862">Zinc</keyword>
<evidence type="ECO:0000256" key="2">
    <source>
        <dbReference type="ARBA" id="ARBA00022723"/>
    </source>
</evidence>
<dbReference type="AlphaFoldDB" id="A0A2M6XD66"/>
<feature type="domain" description="Metallo-beta-lactamase" evidence="5">
    <location>
        <begin position="12"/>
        <end position="189"/>
    </location>
</feature>
<accession>A0A2M6XD66</accession>
<evidence type="ECO:0000256" key="4">
    <source>
        <dbReference type="ARBA" id="ARBA00022833"/>
    </source>
</evidence>
<dbReference type="GO" id="GO:0016787">
    <property type="term" value="F:hydrolase activity"/>
    <property type="evidence" value="ECO:0007669"/>
    <property type="project" value="UniProtKB-KW"/>
</dbReference>
<dbReference type="SUPFAM" id="SSF56281">
    <property type="entry name" value="Metallo-hydrolase/oxidoreductase"/>
    <property type="match status" value="1"/>
</dbReference>
<dbReference type="InterPro" id="IPR036866">
    <property type="entry name" value="RibonucZ/Hydroxyglut_hydro"/>
</dbReference>
<dbReference type="EMBL" id="PEYO01000013">
    <property type="protein sequence ID" value="PIU03612.1"/>
    <property type="molecule type" value="Genomic_DNA"/>
</dbReference>
<keyword evidence="3 6" id="KW-0378">Hydrolase</keyword>
<dbReference type="CDD" id="cd06262">
    <property type="entry name" value="metallo-hydrolase-like_MBL-fold"/>
    <property type="match status" value="1"/>
</dbReference>
<dbReference type="InterPro" id="IPR001279">
    <property type="entry name" value="Metallo-B-lactamas"/>
</dbReference>
<dbReference type="Pfam" id="PF00753">
    <property type="entry name" value="Lactamase_B"/>
    <property type="match status" value="1"/>
</dbReference>
<protein>
    <submittedName>
        <fullName evidence="6">MBL fold metallo-hydrolase</fullName>
    </submittedName>
</protein>
<gene>
    <name evidence="6" type="ORF">COT44_02345</name>
</gene>
<comment type="cofactor">
    <cofactor evidence="1">
        <name>Zn(2+)</name>
        <dbReference type="ChEBI" id="CHEBI:29105"/>
    </cofactor>
</comment>
<dbReference type="SMART" id="SM00849">
    <property type="entry name" value="Lactamase_B"/>
    <property type="match status" value="1"/>
</dbReference>
<evidence type="ECO:0000313" key="7">
    <source>
        <dbReference type="Proteomes" id="UP000228996"/>
    </source>
</evidence>
<sequence length="203" mass="22500">MNIKTLVLGQLLTNCYLVWDEETKEAIAIDPADEADYIIRKILDEKLVVKFIVATHGHFDHVLGLLELKLAFNAPFLMNSKDNFLLKRTSQTTKRFTGLSADPTPFPDNNLQQGNKIIFGKQTLKVIETPGHTPGGISLSTPGILFSGDMIFADGFGRTDLSYSSPIDFQKSLTKLFKLPDSTIIYPGHGLTTSVKKAKLMIE</sequence>
<evidence type="ECO:0000313" key="6">
    <source>
        <dbReference type="EMBL" id="PIU03612.1"/>
    </source>
</evidence>
<name>A0A2M6XD66_9BACT</name>
<dbReference type="PANTHER" id="PTHR46233:SF3">
    <property type="entry name" value="HYDROXYACYLGLUTATHIONE HYDROLASE GLOC"/>
    <property type="match status" value="1"/>
</dbReference>
<reference evidence="7" key="1">
    <citation type="submission" date="2017-09" db="EMBL/GenBank/DDBJ databases">
        <title>Depth-based differentiation of microbial function through sediment-hosted aquifers and enrichment of novel symbionts in the deep terrestrial subsurface.</title>
        <authorList>
            <person name="Probst A.J."/>
            <person name="Ladd B."/>
            <person name="Jarett J.K."/>
            <person name="Geller-Mcgrath D.E."/>
            <person name="Sieber C.M.K."/>
            <person name="Emerson J.B."/>
            <person name="Anantharaman K."/>
            <person name="Thomas B.C."/>
            <person name="Malmstrom R."/>
            <person name="Stieglmeier M."/>
            <person name="Klingl A."/>
            <person name="Woyke T."/>
            <person name="Ryan C.M."/>
            <person name="Banfield J.F."/>
        </authorList>
    </citation>
    <scope>NUCLEOTIDE SEQUENCE [LARGE SCALE GENOMIC DNA]</scope>
</reference>
<evidence type="ECO:0000256" key="1">
    <source>
        <dbReference type="ARBA" id="ARBA00001947"/>
    </source>
</evidence>
<dbReference type="GO" id="GO:0046872">
    <property type="term" value="F:metal ion binding"/>
    <property type="evidence" value="ECO:0007669"/>
    <property type="project" value="UniProtKB-KW"/>
</dbReference>
<dbReference type="Proteomes" id="UP000228996">
    <property type="component" value="Unassembled WGS sequence"/>
</dbReference>
<dbReference type="Gene3D" id="3.60.15.10">
    <property type="entry name" value="Ribonuclease Z/Hydroxyacylglutathione hydrolase-like"/>
    <property type="match status" value="1"/>
</dbReference>